<evidence type="ECO:0000313" key="1">
    <source>
        <dbReference type="EMBL" id="XCB33413.1"/>
    </source>
</evidence>
<reference evidence="1" key="1">
    <citation type="submission" date="2023-08" db="EMBL/GenBank/DDBJ databases">
        <authorList>
            <person name="Messyasz A."/>
            <person name="Mannisto M.K."/>
            <person name="Kerkhof L.J."/>
            <person name="Haggblom M."/>
        </authorList>
    </citation>
    <scope>NUCLEOTIDE SEQUENCE</scope>
    <source>
        <strain evidence="1">X5P6</strain>
    </source>
</reference>
<proteinExistence type="predicted"/>
<name>A0AAU7ZR11_9BACT</name>
<protein>
    <submittedName>
        <fullName evidence="1">Uncharacterized protein</fullName>
    </submittedName>
</protein>
<sequence length="195" mass="20852">MRHRSFVAVSIVFGGLLVGCRRVAPMRMDSSVPVSLAISPDGGLGQRFTATFEDPKGGSHIREVTVSVMSGGLRPGDRKKWSAKECLMRYDVQAQKIFLVPNVGGMYGTHAAKAGSSATLENSQCTVMAAQASSEISGKTLTVKLTVEFAPEFAGEKRVYLSSGDLDGVWSANYQQAFGSLTVADLKMPQNLSKN</sequence>
<dbReference type="PROSITE" id="PS51257">
    <property type="entry name" value="PROKAR_LIPOPROTEIN"/>
    <property type="match status" value="1"/>
</dbReference>
<accession>A0AAU7ZR11</accession>
<dbReference type="RefSeq" id="WP_353064253.1">
    <property type="nucleotide sequence ID" value="NZ_CP132942.1"/>
</dbReference>
<dbReference type="EMBL" id="CP132942">
    <property type="protein sequence ID" value="XCB33413.1"/>
    <property type="molecule type" value="Genomic_DNA"/>
</dbReference>
<reference evidence="1" key="2">
    <citation type="journal article" date="2024" name="Environ. Microbiol.">
        <title>Genome analysis and description of Tunturibacter gen. nov. expands the diversity of Terriglobia in tundra soils.</title>
        <authorList>
            <person name="Messyasz A."/>
            <person name="Mannisto M.K."/>
            <person name="Kerkhof L.J."/>
            <person name="Haggblom M.M."/>
        </authorList>
    </citation>
    <scope>NUCLEOTIDE SEQUENCE</scope>
    <source>
        <strain evidence="1">X5P6</strain>
    </source>
</reference>
<dbReference type="AlphaFoldDB" id="A0AAU7ZR11"/>
<dbReference type="KEGG" id="tpsc:RBB77_00615"/>
<organism evidence="1">
    <name type="scientific">Tunturiibacter psychrotolerans</name>
    <dbReference type="NCBI Taxonomy" id="3069686"/>
    <lineage>
        <taxon>Bacteria</taxon>
        <taxon>Pseudomonadati</taxon>
        <taxon>Acidobacteriota</taxon>
        <taxon>Terriglobia</taxon>
        <taxon>Terriglobales</taxon>
        <taxon>Acidobacteriaceae</taxon>
        <taxon>Tunturiibacter</taxon>
    </lineage>
</organism>
<gene>
    <name evidence="1" type="ORF">RBB77_00615</name>
</gene>